<name>A0A2P7EAS3_9SYNE</name>
<accession>A0A2P7EAS3</accession>
<dbReference type="AlphaFoldDB" id="A0A2P7EAS3"/>
<evidence type="ECO:0000313" key="2">
    <source>
        <dbReference type="Proteomes" id="UP000240206"/>
    </source>
</evidence>
<comment type="caution">
    <text evidence="1">The sequence shown here is derived from an EMBL/GenBank/DDBJ whole genome shotgun (WGS) entry which is preliminary data.</text>
</comment>
<reference evidence="2" key="1">
    <citation type="submission" date="2018-03" db="EMBL/GenBank/DDBJ databases">
        <title>Ecological and genomic features of two cosmopolitan and abundant freshwater picocyanobacteria.</title>
        <authorList>
            <person name="Cabello-Yeves P.J."/>
            <person name="Picazo A."/>
            <person name="Camacho A."/>
            <person name="Callieri C."/>
            <person name="Rosselli R."/>
            <person name="Roda-Garcia J."/>
            <person name="Coutinho F.H."/>
            <person name="Rodriguez-Valera F."/>
        </authorList>
    </citation>
    <scope>NUCLEOTIDE SEQUENCE [LARGE SCALE GENOMIC DNA]</scope>
    <source>
        <strain evidence="2">Tous</strain>
    </source>
</reference>
<dbReference type="Proteomes" id="UP000240206">
    <property type="component" value="Unassembled WGS sequence"/>
</dbReference>
<keyword evidence="2" id="KW-1185">Reference proteome</keyword>
<dbReference type="EMBL" id="PXVC01000159">
    <property type="protein sequence ID" value="PSI00326.1"/>
    <property type="molecule type" value="Genomic_DNA"/>
</dbReference>
<protein>
    <submittedName>
        <fullName evidence="1">Uncharacterized protein</fullName>
    </submittedName>
</protein>
<gene>
    <name evidence="1" type="ORF">C7K08_13755</name>
</gene>
<evidence type="ECO:0000313" key="1">
    <source>
        <dbReference type="EMBL" id="PSI00326.1"/>
    </source>
</evidence>
<organism evidence="1 2">
    <name type="scientific">Synechococcus lacustris str. Tous</name>
    <dbReference type="NCBI Taxonomy" id="1910958"/>
    <lineage>
        <taxon>Bacteria</taxon>
        <taxon>Bacillati</taxon>
        <taxon>Cyanobacteriota</taxon>
        <taxon>Cyanophyceae</taxon>
        <taxon>Synechococcales</taxon>
        <taxon>Synechococcaceae</taxon>
        <taxon>Synechococcus</taxon>
    </lineage>
</organism>
<proteinExistence type="predicted"/>
<sequence>MQNLHLSIKKTAAATNRYIFQAMVRNFLIPGAFKARLRSLRADRTLIPRRLLMLGCDAFVLRCCYQPLYIPSHGKKFSYSWCF</sequence>